<proteinExistence type="predicted"/>
<sequence length="183" mass="20582">MNRFVVMTVGMTHSGKSTFAGMLEEKVKNSIVIDQDNHAAFLNTHYSRLVPGDGPNTIKHSMTKMIVDHAIVETDLHLIICNSNRNAKARNALLEDFKRKGFSTILVYFNVPDSILETRVRETKRDPSVLRTVSSFDEVLRRQQEESLFLSSPSVEEADHFFTIEEEGEISGVLAKVAELLSS</sequence>
<gene>
    <name evidence="1" type="ORF">GLW00_07125</name>
</gene>
<evidence type="ECO:0000313" key="1">
    <source>
        <dbReference type="EMBL" id="MYL70614.1"/>
    </source>
</evidence>
<dbReference type="AlphaFoldDB" id="A0A845F9Z6"/>
<dbReference type="OrthoDB" id="2356842at2"/>
<dbReference type="Proteomes" id="UP000450457">
    <property type="component" value="Unassembled WGS sequence"/>
</dbReference>
<comment type="caution">
    <text evidence="1">The sequence shown here is derived from an EMBL/GenBank/DDBJ whole genome shotgun (WGS) entry which is preliminary data.</text>
</comment>
<accession>A0A845F9Z6</accession>
<evidence type="ECO:0000313" key="2">
    <source>
        <dbReference type="Proteomes" id="UP000450457"/>
    </source>
</evidence>
<dbReference type="SUPFAM" id="SSF52540">
    <property type="entry name" value="P-loop containing nucleoside triphosphate hydrolases"/>
    <property type="match status" value="1"/>
</dbReference>
<protein>
    <submittedName>
        <fullName evidence="1">AAA family ATPase</fullName>
    </submittedName>
</protein>
<dbReference type="GeneID" id="78006756"/>
<reference evidence="1 2" key="1">
    <citation type="submission" date="2019-11" db="EMBL/GenBank/DDBJ databases">
        <title>Genome sequences of 17 halophilic strains isolated from different environments.</title>
        <authorList>
            <person name="Furrow R.E."/>
        </authorList>
    </citation>
    <scope>NUCLEOTIDE SEQUENCE [LARGE SCALE GENOMIC DNA]</scope>
    <source>
        <strain evidence="1 2">SL-4</strain>
    </source>
</reference>
<dbReference type="Gene3D" id="3.40.50.300">
    <property type="entry name" value="P-loop containing nucleotide triphosphate hydrolases"/>
    <property type="match status" value="1"/>
</dbReference>
<dbReference type="Pfam" id="PF13671">
    <property type="entry name" value="AAA_33"/>
    <property type="match status" value="1"/>
</dbReference>
<name>A0A845F9Z6_9BACI</name>
<dbReference type="InterPro" id="IPR027417">
    <property type="entry name" value="P-loop_NTPase"/>
</dbReference>
<dbReference type="EMBL" id="WMFA01000002">
    <property type="protein sequence ID" value="MYL70614.1"/>
    <property type="molecule type" value="Genomic_DNA"/>
</dbReference>
<dbReference type="RefSeq" id="WP_160912591.1">
    <property type="nucleotide sequence ID" value="NZ_WMFA01000002.1"/>
</dbReference>
<organism evidence="1 2">
    <name type="scientific">Halobacillus litoralis</name>
    <dbReference type="NCBI Taxonomy" id="45668"/>
    <lineage>
        <taxon>Bacteria</taxon>
        <taxon>Bacillati</taxon>
        <taxon>Bacillota</taxon>
        <taxon>Bacilli</taxon>
        <taxon>Bacillales</taxon>
        <taxon>Bacillaceae</taxon>
        <taxon>Halobacillus</taxon>
    </lineage>
</organism>